<dbReference type="PANTHER" id="PTHR36513:SF1">
    <property type="entry name" value="TRANSMEMBRANE PROTEIN"/>
    <property type="match status" value="1"/>
</dbReference>
<dbReference type="AlphaFoldDB" id="A0A6S6UHS5"/>
<proteinExistence type="predicted"/>
<dbReference type="InterPro" id="IPR029058">
    <property type="entry name" value="AB_hydrolase_fold"/>
</dbReference>
<dbReference type="EMBL" id="CACVAY010000141">
    <property type="protein sequence ID" value="CAA6827720.1"/>
    <property type="molecule type" value="Genomic_DNA"/>
</dbReference>
<accession>A0A6S6UHS5</accession>
<feature type="signal peptide" evidence="2">
    <location>
        <begin position="1"/>
        <end position="24"/>
    </location>
</feature>
<sequence>MAYSKKIPLSILSTLLCVSLMSCSSEKTTEPNSSNKTASEISAPVATEAEIPEPATFETPSSVVTSESMDITGPAPSSIAPSMDISIPVLVPAPASKAASPDKKFHTVKVFYGTDRNKTNEKSLNDYFGEVRSTVSYGQIDISIPFNHKVGKIEAPSIWRLEFRENPEKHISMLALVEMDKATLFETVNKRLKDSGTNSAFIFFHGYNVTFSAAAKRTAQMAYDLQFPGIPFFYSWPSAGRVSAYTKDEGNIQWSEPHIKAFLNDIAKKSDIENIYLIAHSMGNRGLTRALGTLITEQPALKSKFKEVILAAPDIDADVFKRDILPKLTAQKLPITLYASADDKALIASKKVHGYSRAGDTGDSIIIAHGVETIDATGLDTGFLRHSYFSETQPMLKDIHALALEELRAHQRTLLEKVGDNGYWKFRETLQ</sequence>
<dbReference type="PANTHER" id="PTHR36513">
    <property type="entry name" value="ABC TRANSMEMBRANE TYPE-1 DOMAIN-CONTAINING PROTEIN"/>
    <property type="match status" value="1"/>
</dbReference>
<feature type="region of interest" description="Disordered" evidence="1">
    <location>
        <begin position="25"/>
        <end position="77"/>
    </location>
</feature>
<evidence type="ECO:0000256" key="1">
    <source>
        <dbReference type="SAM" id="MobiDB-lite"/>
    </source>
</evidence>
<evidence type="ECO:0000256" key="2">
    <source>
        <dbReference type="SAM" id="SignalP"/>
    </source>
</evidence>
<dbReference type="InterPro" id="IPR010297">
    <property type="entry name" value="DUF900_hydrolase"/>
</dbReference>
<dbReference type="SUPFAM" id="SSF53474">
    <property type="entry name" value="alpha/beta-Hydrolases"/>
    <property type="match status" value="1"/>
</dbReference>
<name>A0A6S6UHS5_9GAMM</name>
<evidence type="ECO:0000313" key="3">
    <source>
        <dbReference type="EMBL" id="CAA6827720.1"/>
    </source>
</evidence>
<feature type="compositionally biased region" description="Polar residues" evidence="1">
    <location>
        <begin position="25"/>
        <end position="40"/>
    </location>
</feature>
<reference evidence="3" key="1">
    <citation type="submission" date="2020-01" db="EMBL/GenBank/DDBJ databases">
        <authorList>
            <person name="Meier V. D."/>
            <person name="Meier V D."/>
        </authorList>
    </citation>
    <scope>NUCLEOTIDE SEQUENCE</scope>
    <source>
        <strain evidence="3">HLG_WM_MAG_07</strain>
    </source>
</reference>
<gene>
    <name evidence="3" type="ORF">HELGO_WM8481</name>
</gene>
<feature type="chain" id="PRO_5028006923" description="Esterase/lipase superfamily enzyme" evidence="2">
    <location>
        <begin position="25"/>
        <end position="431"/>
    </location>
</feature>
<dbReference type="PROSITE" id="PS51257">
    <property type="entry name" value="PROKAR_LIPOPROTEIN"/>
    <property type="match status" value="1"/>
</dbReference>
<keyword evidence="2" id="KW-0732">Signal</keyword>
<dbReference type="Pfam" id="PF05990">
    <property type="entry name" value="DUF900"/>
    <property type="match status" value="1"/>
</dbReference>
<evidence type="ECO:0008006" key="4">
    <source>
        <dbReference type="Google" id="ProtNLM"/>
    </source>
</evidence>
<feature type="compositionally biased region" description="Polar residues" evidence="1">
    <location>
        <begin position="58"/>
        <end position="69"/>
    </location>
</feature>
<dbReference type="Gene3D" id="3.40.50.1820">
    <property type="entry name" value="alpha/beta hydrolase"/>
    <property type="match status" value="1"/>
</dbReference>
<protein>
    <recommendedName>
        <fullName evidence="4">Esterase/lipase superfamily enzyme</fullName>
    </recommendedName>
</protein>
<organism evidence="3">
    <name type="scientific">uncultured Thiotrichaceae bacterium</name>
    <dbReference type="NCBI Taxonomy" id="298394"/>
    <lineage>
        <taxon>Bacteria</taxon>
        <taxon>Pseudomonadati</taxon>
        <taxon>Pseudomonadota</taxon>
        <taxon>Gammaproteobacteria</taxon>
        <taxon>Thiotrichales</taxon>
        <taxon>Thiotrichaceae</taxon>
        <taxon>environmental samples</taxon>
    </lineage>
</organism>